<evidence type="ECO:0008006" key="10">
    <source>
        <dbReference type="Google" id="ProtNLM"/>
    </source>
</evidence>
<evidence type="ECO:0000256" key="1">
    <source>
        <dbReference type="ARBA" id="ARBA00022722"/>
    </source>
</evidence>
<reference evidence="8" key="1">
    <citation type="journal article" date="2014" name="Int. J. Syst. Evol. Microbiol.">
        <title>Complete genome sequence of Corynebacterium casei LMG S-19264T (=DSM 44701T), isolated from a smear-ripened cheese.</title>
        <authorList>
            <consortium name="US DOE Joint Genome Institute (JGI-PGF)"/>
            <person name="Walter F."/>
            <person name="Albersmeier A."/>
            <person name="Kalinowski J."/>
            <person name="Ruckert C."/>
        </authorList>
    </citation>
    <scope>NUCLEOTIDE SEQUENCE</scope>
    <source>
        <strain evidence="8">CGMCC 4.7430</strain>
    </source>
</reference>
<evidence type="ECO:0000313" key="9">
    <source>
        <dbReference type="Proteomes" id="UP000660745"/>
    </source>
</evidence>
<comment type="caution">
    <text evidence="8">The sequence shown here is derived from an EMBL/GenBank/DDBJ whole genome shotgun (WGS) entry which is preliminary data.</text>
</comment>
<keyword evidence="5" id="KW-0234">DNA repair</keyword>
<dbReference type="GO" id="GO:0016787">
    <property type="term" value="F:hydrolase activity"/>
    <property type="evidence" value="ECO:0007669"/>
    <property type="project" value="UniProtKB-KW"/>
</dbReference>
<keyword evidence="2" id="KW-0255">Endonuclease</keyword>
<evidence type="ECO:0000256" key="3">
    <source>
        <dbReference type="ARBA" id="ARBA00022763"/>
    </source>
</evidence>
<comment type="similarity">
    <text evidence="6">Belongs to the Vsr family.</text>
</comment>
<accession>A0A918AC16</accession>
<feature type="compositionally biased region" description="Basic and acidic residues" evidence="7">
    <location>
        <begin position="28"/>
        <end position="45"/>
    </location>
</feature>
<evidence type="ECO:0000256" key="6">
    <source>
        <dbReference type="ARBA" id="ARBA00029466"/>
    </source>
</evidence>
<organism evidence="8 9">
    <name type="scientific">Nonomuraea glycinis</name>
    <dbReference type="NCBI Taxonomy" id="2047744"/>
    <lineage>
        <taxon>Bacteria</taxon>
        <taxon>Bacillati</taxon>
        <taxon>Actinomycetota</taxon>
        <taxon>Actinomycetes</taxon>
        <taxon>Streptosporangiales</taxon>
        <taxon>Streptosporangiaceae</taxon>
        <taxon>Nonomuraea</taxon>
    </lineage>
</organism>
<dbReference type="NCBIfam" id="TIGR00632">
    <property type="entry name" value="vsr"/>
    <property type="match status" value="1"/>
</dbReference>
<dbReference type="CDD" id="cd00221">
    <property type="entry name" value="Vsr"/>
    <property type="match status" value="1"/>
</dbReference>
<evidence type="ECO:0000256" key="4">
    <source>
        <dbReference type="ARBA" id="ARBA00022801"/>
    </source>
</evidence>
<name>A0A918AC16_9ACTN</name>
<evidence type="ECO:0000256" key="5">
    <source>
        <dbReference type="ARBA" id="ARBA00023204"/>
    </source>
</evidence>
<evidence type="ECO:0000313" key="8">
    <source>
        <dbReference type="EMBL" id="GGP12804.1"/>
    </source>
</evidence>
<reference evidence="8" key="2">
    <citation type="submission" date="2020-09" db="EMBL/GenBank/DDBJ databases">
        <authorList>
            <person name="Sun Q."/>
            <person name="Zhou Y."/>
        </authorList>
    </citation>
    <scope>NUCLEOTIDE SEQUENCE</scope>
    <source>
        <strain evidence="8">CGMCC 4.7430</strain>
    </source>
</reference>
<dbReference type="InterPro" id="IPR011335">
    <property type="entry name" value="Restrct_endonuc-II-like"/>
</dbReference>
<dbReference type="SUPFAM" id="SSF52980">
    <property type="entry name" value="Restriction endonuclease-like"/>
    <property type="match status" value="1"/>
</dbReference>
<feature type="compositionally biased region" description="Basic and acidic residues" evidence="7">
    <location>
        <begin position="11"/>
        <end position="21"/>
    </location>
</feature>
<keyword evidence="1" id="KW-0540">Nuclease</keyword>
<dbReference type="AlphaFoldDB" id="A0A918AC16"/>
<keyword evidence="3" id="KW-0227">DNA damage</keyword>
<protein>
    <recommendedName>
        <fullName evidence="10">Very short patch repair endonuclease</fullName>
    </recommendedName>
</protein>
<gene>
    <name evidence="8" type="ORF">GCM10012278_62020</name>
</gene>
<dbReference type="InterPro" id="IPR004603">
    <property type="entry name" value="DNA_mismatch_endonuc_vsr"/>
</dbReference>
<dbReference type="Gene3D" id="3.40.960.10">
    <property type="entry name" value="VSR Endonuclease"/>
    <property type="match status" value="1"/>
</dbReference>
<sequence>MSEGASGAGLWKDKAPPERAWKGRKGRSREMAAAEQDRAAGGRQHRTVDLGDGRYACASIYLKLLPKTRRIRAYLRWSDRGRSPAQYVGEVDHETREENLAQAWRMAMERGFLVQGVASEEPARKPASWASNSAVRAVMRGNKSRDTRPELALRSALHALGLRYRVGVRPLPAVRRTADLVFPRDKVAVFLDGCYWHGCDDHYRPARQNSEFWLAKITANQSRDRETDCLLQEAGWISIRVWEHEPPGIAAFQIAEVLKRKRAGT</sequence>
<dbReference type="GO" id="GO:0004519">
    <property type="term" value="F:endonuclease activity"/>
    <property type="evidence" value="ECO:0007669"/>
    <property type="project" value="UniProtKB-KW"/>
</dbReference>
<keyword evidence="4" id="KW-0378">Hydrolase</keyword>
<evidence type="ECO:0000256" key="7">
    <source>
        <dbReference type="SAM" id="MobiDB-lite"/>
    </source>
</evidence>
<dbReference type="Proteomes" id="UP000660745">
    <property type="component" value="Unassembled WGS sequence"/>
</dbReference>
<proteinExistence type="inferred from homology"/>
<dbReference type="EMBL" id="BMNK01000013">
    <property type="protein sequence ID" value="GGP12804.1"/>
    <property type="molecule type" value="Genomic_DNA"/>
</dbReference>
<feature type="region of interest" description="Disordered" evidence="7">
    <location>
        <begin position="1"/>
        <end position="45"/>
    </location>
</feature>
<dbReference type="Pfam" id="PF03852">
    <property type="entry name" value="Vsr"/>
    <property type="match status" value="1"/>
</dbReference>
<keyword evidence="9" id="KW-1185">Reference proteome</keyword>
<evidence type="ECO:0000256" key="2">
    <source>
        <dbReference type="ARBA" id="ARBA00022759"/>
    </source>
</evidence>
<dbReference type="GO" id="GO:0006298">
    <property type="term" value="P:mismatch repair"/>
    <property type="evidence" value="ECO:0007669"/>
    <property type="project" value="InterPro"/>
</dbReference>